<evidence type="ECO:0000313" key="1">
    <source>
        <dbReference type="EMBL" id="KZR98870.1"/>
    </source>
</evidence>
<name>A0A162BY47_9CRUS</name>
<sequence length="100" mass="11459">MSIDGVSWTEGLRNNLFGNFDLLVAQLVQVVTSIFGNEERDGRIYTANFVNQFPCRSGFVLPLLFGIRLTIVVDKVTELLQTRVENLYGTVFHLHVDKRW</sequence>
<accession>A0A162BY47</accession>
<proteinExistence type="predicted"/>
<dbReference type="EMBL" id="LRGB01015525">
    <property type="protein sequence ID" value="KZR98870.1"/>
    <property type="molecule type" value="Genomic_DNA"/>
</dbReference>
<keyword evidence="2" id="KW-1185">Reference proteome</keyword>
<comment type="caution">
    <text evidence="1">The sequence shown here is derived from an EMBL/GenBank/DDBJ whole genome shotgun (WGS) entry which is preliminary data.</text>
</comment>
<dbReference type="AlphaFoldDB" id="A0A162BY47"/>
<evidence type="ECO:0000313" key="2">
    <source>
        <dbReference type="Proteomes" id="UP000076858"/>
    </source>
</evidence>
<gene>
    <name evidence="1" type="ORF">APZ42_005512</name>
</gene>
<dbReference type="Proteomes" id="UP000076858">
    <property type="component" value="Unassembled WGS sequence"/>
</dbReference>
<organism evidence="1 2">
    <name type="scientific">Daphnia magna</name>
    <dbReference type="NCBI Taxonomy" id="35525"/>
    <lineage>
        <taxon>Eukaryota</taxon>
        <taxon>Metazoa</taxon>
        <taxon>Ecdysozoa</taxon>
        <taxon>Arthropoda</taxon>
        <taxon>Crustacea</taxon>
        <taxon>Branchiopoda</taxon>
        <taxon>Diplostraca</taxon>
        <taxon>Cladocera</taxon>
        <taxon>Anomopoda</taxon>
        <taxon>Daphniidae</taxon>
        <taxon>Daphnia</taxon>
    </lineage>
</organism>
<reference evidence="1 2" key="1">
    <citation type="submission" date="2016-03" db="EMBL/GenBank/DDBJ databases">
        <title>EvidentialGene: Evidence-directed Construction of Genes on Genomes.</title>
        <authorList>
            <person name="Gilbert D.G."/>
            <person name="Choi J.-H."/>
            <person name="Mockaitis K."/>
            <person name="Colbourne J."/>
            <person name="Pfrender M."/>
        </authorList>
    </citation>
    <scope>NUCLEOTIDE SEQUENCE [LARGE SCALE GENOMIC DNA]</scope>
    <source>
        <strain evidence="1 2">Xinb3</strain>
        <tissue evidence="1">Complete organism</tissue>
    </source>
</reference>
<protein>
    <submittedName>
        <fullName evidence="1">Uncharacterized protein</fullName>
    </submittedName>
</protein>